<gene>
    <name evidence="2" type="ORF">G7043_38990</name>
</gene>
<sequence length="114" mass="11816">MRSTIKRIAAMALVVASALGLTVASGGTALAWGPACRNGEVATGFKFTGDGIKIRTRPAGNATVLGLGYRSHNLAGGGRHGDFIYVIDWTTNVRGWAPGAYVTWQCAGQTHPSG</sequence>
<feature type="chain" id="PRO_5028811540" description="SH3 domain-containing protein" evidence="1">
    <location>
        <begin position="32"/>
        <end position="114"/>
    </location>
</feature>
<keyword evidence="1" id="KW-0732">Signal</keyword>
<dbReference type="Proteomes" id="UP000481360">
    <property type="component" value="Unassembled WGS sequence"/>
</dbReference>
<comment type="caution">
    <text evidence="2">The sequence shown here is derived from an EMBL/GenBank/DDBJ whole genome shotgun (WGS) entry which is preliminary data.</text>
</comment>
<protein>
    <recommendedName>
        <fullName evidence="4">SH3 domain-containing protein</fullName>
    </recommendedName>
</protein>
<keyword evidence="3" id="KW-1185">Reference proteome</keyword>
<evidence type="ECO:0000313" key="2">
    <source>
        <dbReference type="EMBL" id="NGY64917.1"/>
    </source>
</evidence>
<name>A0A7C9W547_9PSEU</name>
<dbReference type="AlphaFoldDB" id="A0A7C9W547"/>
<accession>A0A7C9W547</accession>
<proteinExistence type="predicted"/>
<evidence type="ECO:0000313" key="3">
    <source>
        <dbReference type="Proteomes" id="UP000481360"/>
    </source>
</evidence>
<dbReference type="EMBL" id="JAAMPJ010000014">
    <property type="protein sequence ID" value="NGY64917.1"/>
    <property type="molecule type" value="Genomic_DNA"/>
</dbReference>
<organism evidence="2 3">
    <name type="scientific">Lentzea alba</name>
    <dbReference type="NCBI Taxonomy" id="2714351"/>
    <lineage>
        <taxon>Bacteria</taxon>
        <taxon>Bacillati</taxon>
        <taxon>Actinomycetota</taxon>
        <taxon>Actinomycetes</taxon>
        <taxon>Pseudonocardiales</taxon>
        <taxon>Pseudonocardiaceae</taxon>
        <taxon>Lentzea</taxon>
    </lineage>
</organism>
<evidence type="ECO:0000256" key="1">
    <source>
        <dbReference type="SAM" id="SignalP"/>
    </source>
</evidence>
<feature type="signal peptide" evidence="1">
    <location>
        <begin position="1"/>
        <end position="31"/>
    </location>
</feature>
<dbReference type="RefSeq" id="WP_166053723.1">
    <property type="nucleotide sequence ID" value="NZ_JAAMPJ010000014.1"/>
</dbReference>
<reference evidence="2 3" key="1">
    <citation type="submission" date="2020-03" db="EMBL/GenBank/DDBJ databases">
        <title>Isolation and identification of active actinomycetes.</title>
        <authorList>
            <person name="Sun X."/>
        </authorList>
    </citation>
    <scope>NUCLEOTIDE SEQUENCE [LARGE SCALE GENOMIC DNA]</scope>
    <source>
        <strain evidence="2 3">NEAU-D13</strain>
    </source>
</reference>
<evidence type="ECO:0008006" key="4">
    <source>
        <dbReference type="Google" id="ProtNLM"/>
    </source>
</evidence>